<evidence type="ECO:0000313" key="1">
    <source>
        <dbReference type="EMBL" id="SHN11850.1"/>
    </source>
</evidence>
<accession>A0A1M7P5I6</accession>
<dbReference type="InterPro" id="IPR027417">
    <property type="entry name" value="P-loop_NTPase"/>
</dbReference>
<proteinExistence type="predicted"/>
<dbReference type="NCBIfam" id="NF033859">
    <property type="entry name" value="SMEK_N"/>
    <property type="match status" value="1"/>
</dbReference>
<dbReference type="AlphaFoldDB" id="A0A1M7P5I6"/>
<gene>
    <name evidence="1" type="ORF">SAMN05216269_1149</name>
</gene>
<dbReference type="SUPFAM" id="SSF52540">
    <property type="entry name" value="P-loop containing nucleoside triphosphate hydrolases"/>
    <property type="match status" value="1"/>
</dbReference>
<keyword evidence="2" id="KW-1185">Reference proteome</keyword>
<organism evidence="1 2">
    <name type="scientific">Flavobacterium xinjiangense</name>
    <dbReference type="NCBI Taxonomy" id="178356"/>
    <lineage>
        <taxon>Bacteria</taxon>
        <taxon>Pseudomonadati</taxon>
        <taxon>Bacteroidota</taxon>
        <taxon>Flavobacteriia</taxon>
        <taxon>Flavobacteriales</taxon>
        <taxon>Flavobacteriaceae</taxon>
        <taxon>Flavobacterium</taxon>
    </lineage>
</organism>
<dbReference type="Gene3D" id="3.40.50.300">
    <property type="entry name" value="P-loop containing nucleotide triphosphate hydrolases"/>
    <property type="match status" value="1"/>
</dbReference>
<reference evidence="2" key="1">
    <citation type="submission" date="2016-11" db="EMBL/GenBank/DDBJ databases">
        <authorList>
            <person name="Varghese N."/>
            <person name="Submissions S."/>
        </authorList>
    </citation>
    <scope>NUCLEOTIDE SEQUENCE [LARGE SCALE GENOMIC DNA]</scope>
    <source>
        <strain evidence="2">CGMCC 1.2749</strain>
    </source>
</reference>
<name>A0A1M7P5I6_9FLAO</name>
<sequence>MNDIELNLFAYTDKIQRGSLLNLHDEKIKAEDFFMRIFKKVYDFEELINLNYEKLNSKGIDLYDFEKKIGIQITAIQSNEKTKINETKKLTLNNWKSKGLEKLWVFFIIETKYLKDIDTSIVEELDGVKIYIKTIKNLIGDINQLDKEKRIEISELIKQEISEEFYGLSKLVLFKEIKKKQKFDDTTYFNNEDLIYFSKKEQRKIDSLAYNFTNDITEQYCILGNPCSGKTTIAYAIIQKIKNKRIFYLNLTEPIFDESKILEELIQISHCHSLVILDNIHDNIKLFLKIKNRLSKHKWIKSLFLSRYYKTFDEYDENSIYDKIEEIKYYRIDLNEDLEEKISGIISKKIDLLKIQYAEIIWFKGNYFDILKNTSSNLLKLNIALRVWEKRNKISNNITFDKINQNSILENFYDEHKLNEFKSDSLYTYSLLYKNDIPFILLKGQKEINDKLKEKGIILKYSSSDYHYFPHKEYAKLIFDSFSQVNNDIDLAKKSELIINYITKFNRQEYSLNIHLLLNKFFSSEISEETGIVIKILENEKIEQIIIESFSSNIKEFEVNSLISILFKICTQIDNLKLLKFYNLIITYLNRNKLNLFLYQDYMNYSNLIQISELISIELPFEKITNVLSENEIVKNNSIVELTMRVSKQSRKPETVCKILNSLHFPEWLEKINKLPGFSNITNSLSELNTSSETKKLVYSLIRKMDWNKLIEKAKKQKIDQIAKSLRELQKIDISVGTNSCTFIYNQLIENNIIKEKLVNCSLSEYSKALSDLSNINSASAKKFLSNDLKNGILKNKLINENSLSNFRARVLELKRLSDEPKLFFLIVNEVTNKNEFITKIETEKDINSLLSFYEFAKENLSIKNSQTIQIAKKTIDNIDSSTSIIELIRNPKILKIKDFDKNIISSITPNLIDNYLINKKISYADDIFRVISEFDIDKSISLFNQLNSEYLIVSLLNIEINLCQSLEILNRLKNKVYKNHEQNCNEKASYLLNEYLKRYTKIERRYNKLTISDFLKSFYFGYSINSELIEKYCKTDLLSKLQKNNHKGFEIGPLFQVIRRISESTKGKYDKELQTFLKINNDNFVITIQNEDINKSLSGLFELHKSVFKIYADELLFNCRKSIILKANQRRNDKIFKDKIIPDLEKIGFDKAKVIIKELKK</sequence>
<dbReference type="InterPro" id="IPR047740">
    <property type="entry name" value="SMEK_dom"/>
</dbReference>
<protein>
    <submittedName>
        <fullName evidence="1">Uncharacterized protein</fullName>
    </submittedName>
</protein>
<evidence type="ECO:0000313" key="2">
    <source>
        <dbReference type="Proteomes" id="UP000184092"/>
    </source>
</evidence>
<dbReference type="EMBL" id="FRCL01000014">
    <property type="protein sequence ID" value="SHN11850.1"/>
    <property type="molecule type" value="Genomic_DNA"/>
</dbReference>
<dbReference type="Proteomes" id="UP000184092">
    <property type="component" value="Unassembled WGS sequence"/>
</dbReference>